<organism evidence="2 3">
    <name type="scientific">Striga hermonthica</name>
    <name type="common">Purple witchweed</name>
    <name type="synonym">Buchnera hermonthica</name>
    <dbReference type="NCBI Taxonomy" id="68872"/>
    <lineage>
        <taxon>Eukaryota</taxon>
        <taxon>Viridiplantae</taxon>
        <taxon>Streptophyta</taxon>
        <taxon>Embryophyta</taxon>
        <taxon>Tracheophyta</taxon>
        <taxon>Spermatophyta</taxon>
        <taxon>Magnoliopsida</taxon>
        <taxon>eudicotyledons</taxon>
        <taxon>Gunneridae</taxon>
        <taxon>Pentapetalae</taxon>
        <taxon>asterids</taxon>
        <taxon>lamiids</taxon>
        <taxon>Lamiales</taxon>
        <taxon>Orobanchaceae</taxon>
        <taxon>Buchnereae</taxon>
        <taxon>Striga</taxon>
    </lineage>
</organism>
<dbReference type="OrthoDB" id="1885051at2759"/>
<feature type="signal peptide" evidence="1">
    <location>
        <begin position="1"/>
        <end position="17"/>
    </location>
</feature>
<gene>
    <name evidence="2" type="ORF">SHERM_23305</name>
</gene>
<evidence type="ECO:0000313" key="2">
    <source>
        <dbReference type="EMBL" id="CAA0827610.1"/>
    </source>
</evidence>
<dbReference type="EMBL" id="CACSLK010027752">
    <property type="protein sequence ID" value="CAA0827610.1"/>
    <property type="molecule type" value="Genomic_DNA"/>
</dbReference>
<dbReference type="PANTHER" id="PTHR21454">
    <property type="entry name" value="DPH3 HOMOLOG-RELATED"/>
    <property type="match status" value="1"/>
</dbReference>
<keyword evidence="1" id="KW-0732">Signal</keyword>
<sequence length="233" mass="25439">MRQGVFLIVMVVFLANAEDTNHVFDPCSDAKVRKSDGFTFGLAFSSKDSFFFNQTQLSPCDKRLSLAGNGAQLAVFRPKVDEISLLTVNSSTFDPSKSGGYMVAFAGRRYAARSPAVFVADNTHTVTSFTLVLEFQKGTLENLFWKKFGCGSCSGGSFVCLNNTDCAVRNSNCKQNGGSIGCDVGIQLAFSGTDKNENVLNSWYEVANLRQYSLYALYSDLKSSLTNPFNGLF</sequence>
<dbReference type="GO" id="GO:0017183">
    <property type="term" value="P:protein histidyl modification to diphthamide"/>
    <property type="evidence" value="ECO:0007669"/>
    <property type="project" value="InterPro"/>
</dbReference>
<evidence type="ECO:0000313" key="3">
    <source>
        <dbReference type="Proteomes" id="UP001153555"/>
    </source>
</evidence>
<name>A0A9N7NDF7_STRHE</name>
<feature type="chain" id="PRO_5040477061" description="Expp1 protein" evidence="1">
    <location>
        <begin position="18"/>
        <end position="233"/>
    </location>
</feature>
<dbReference type="AlphaFoldDB" id="A0A9N7NDF7"/>
<protein>
    <recommendedName>
        <fullName evidence="4">Expp1 protein</fullName>
    </recommendedName>
</protein>
<dbReference type="InterPro" id="IPR044248">
    <property type="entry name" value="DPH3/4-like"/>
</dbReference>
<dbReference type="Proteomes" id="UP001153555">
    <property type="component" value="Unassembled WGS sequence"/>
</dbReference>
<accession>A0A9N7NDF7</accession>
<reference evidence="2" key="1">
    <citation type="submission" date="2019-12" db="EMBL/GenBank/DDBJ databases">
        <authorList>
            <person name="Scholes J."/>
        </authorList>
    </citation>
    <scope>NUCLEOTIDE SEQUENCE</scope>
</reference>
<comment type="caution">
    <text evidence="2">The sequence shown here is derived from an EMBL/GenBank/DDBJ whole genome shotgun (WGS) entry which is preliminary data.</text>
</comment>
<keyword evidence="3" id="KW-1185">Reference proteome</keyword>
<dbReference type="GO" id="GO:0005829">
    <property type="term" value="C:cytosol"/>
    <property type="evidence" value="ECO:0007669"/>
    <property type="project" value="TreeGrafter"/>
</dbReference>
<dbReference type="GO" id="GO:0046872">
    <property type="term" value="F:metal ion binding"/>
    <property type="evidence" value="ECO:0007669"/>
    <property type="project" value="InterPro"/>
</dbReference>
<evidence type="ECO:0008006" key="4">
    <source>
        <dbReference type="Google" id="ProtNLM"/>
    </source>
</evidence>
<evidence type="ECO:0000256" key="1">
    <source>
        <dbReference type="SAM" id="SignalP"/>
    </source>
</evidence>
<dbReference type="PANTHER" id="PTHR21454:SF44">
    <property type="entry name" value="EXPP1 PROTEIN"/>
    <property type="match status" value="1"/>
</dbReference>
<proteinExistence type="predicted"/>